<evidence type="ECO:0008006" key="4">
    <source>
        <dbReference type="Google" id="ProtNLM"/>
    </source>
</evidence>
<feature type="region of interest" description="Disordered" evidence="1">
    <location>
        <begin position="53"/>
        <end position="86"/>
    </location>
</feature>
<evidence type="ECO:0000256" key="1">
    <source>
        <dbReference type="SAM" id="MobiDB-lite"/>
    </source>
</evidence>
<keyword evidence="3" id="KW-1185">Reference proteome</keyword>
<reference evidence="3" key="1">
    <citation type="journal article" date="2019" name="Int. J. Syst. Evol. Microbiol.">
        <title>The Global Catalogue of Microorganisms (GCM) 10K type strain sequencing project: providing services to taxonomists for standard genome sequencing and annotation.</title>
        <authorList>
            <consortium name="The Broad Institute Genomics Platform"/>
            <consortium name="The Broad Institute Genome Sequencing Center for Infectious Disease"/>
            <person name="Wu L."/>
            <person name="Ma J."/>
        </authorList>
    </citation>
    <scope>NUCLEOTIDE SEQUENCE [LARGE SCALE GENOMIC DNA]</scope>
    <source>
        <strain evidence="3">CGMCC 1.16306</strain>
    </source>
</reference>
<accession>A0ABV9GG68</accession>
<organism evidence="2 3">
    <name type="scientific">Camelliibacillus cellulosilyticus</name>
    <dbReference type="NCBI Taxonomy" id="2174486"/>
    <lineage>
        <taxon>Bacteria</taxon>
        <taxon>Bacillati</taxon>
        <taxon>Bacillota</taxon>
        <taxon>Bacilli</taxon>
        <taxon>Bacillales</taxon>
        <taxon>Sporolactobacillaceae</taxon>
        <taxon>Camelliibacillus</taxon>
    </lineage>
</organism>
<comment type="caution">
    <text evidence="2">The sequence shown here is derived from an EMBL/GenBank/DDBJ whole genome shotgun (WGS) entry which is preliminary data.</text>
</comment>
<feature type="compositionally biased region" description="Basic and acidic residues" evidence="1">
    <location>
        <begin position="65"/>
        <end position="80"/>
    </location>
</feature>
<protein>
    <recommendedName>
        <fullName evidence="4">Small, acid-soluble spore protein N</fullName>
    </recommendedName>
</protein>
<sequence>MAHDNPQFHDLINAVQEAKQTVDQAHASQNDQQKFEAERMLALAEQHINQYQTEMSTEMDADPETVQRAKQDLDDARRSLEQGGTD</sequence>
<dbReference type="RefSeq" id="WP_376844199.1">
    <property type="nucleotide sequence ID" value="NZ_JBHSFW010000001.1"/>
</dbReference>
<proteinExistence type="predicted"/>
<evidence type="ECO:0000313" key="3">
    <source>
        <dbReference type="Proteomes" id="UP001596022"/>
    </source>
</evidence>
<dbReference type="EMBL" id="JBHSFW010000001">
    <property type="protein sequence ID" value="MFC4617138.1"/>
    <property type="molecule type" value="Genomic_DNA"/>
</dbReference>
<gene>
    <name evidence="2" type="ORF">ACFO4N_00180</name>
</gene>
<evidence type="ECO:0000313" key="2">
    <source>
        <dbReference type="EMBL" id="MFC4617138.1"/>
    </source>
</evidence>
<dbReference type="Proteomes" id="UP001596022">
    <property type="component" value="Unassembled WGS sequence"/>
</dbReference>
<name>A0ABV9GG68_9BACL</name>